<accession>A3A615</accession>
<dbReference type="AlphaFoldDB" id="A3A615"/>
<gene>
    <name evidence="1" type="ORF">OsJ_06429</name>
</gene>
<reference evidence="1" key="1">
    <citation type="journal article" date="2005" name="PLoS Biol.">
        <title>The genomes of Oryza sativa: a history of duplications.</title>
        <authorList>
            <person name="Yu J."/>
            <person name="Wang J."/>
            <person name="Lin W."/>
            <person name="Li S."/>
            <person name="Li H."/>
            <person name="Zhou J."/>
            <person name="Ni P."/>
            <person name="Dong W."/>
            <person name="Hu S."/>
            <person name="Zeng C."/>
            <person name="Zhang J."/>
            <person name="Zhang Y."/>
            <person name="Li R."/>
            <person name="Xu Z."/>
            <person name="Li S."/>
            <person name="Li X."/>
            <person name="Zheng H."/>
            <person name="Cong L."/>
            <person name="Lin L."/>
            <person name="Yin J."/>
            <person name="Geng J."/>
            <person name="Li G."/>
            <person name="Shi J."/>
            <person name="Liu J."/>
            <person name="Lv H."/>
            <person name="Li J."/>
            <person name="Wang J."/>
            <person name="Deng Y."/>
            <person name="Ran L."/>
            <person name="Shi X."/>
            <person name="Wang X."/>
            <person name="Wu Q."/>
            <person name="Li C."/>
            <person name="Ren X."/>
            <person name="Wang J."/>
            <person name="Wang X."/>
            <person name="Li D."/>
            <person name="Liu D."/>
            <person name="Zhang X."/>
            <person name="Ji Z."/>
            <person name="Zhao W."/>
            <person name="Sun Y."/>
            <person name="Zhang Z."/>
            <person name="Bao J."/>
            <person name="Han Y."/>
            <person name="Dong L."/>
            <person name="Ji J."/>
            <person name="Chen P."/>
            <person name="Wu S."/>
            <person name="Liu J."/>
            <person name="Xiao Y."/>
            <person name="Bu D."/>
            <person name="Tan J."/>
            <person name="Yang L."/>
            <person name="Ye C."/>
            <person name="Zhang J."/>
            <person name="Xu J."/>
            <person name="Zhou Y."/>
            <person name="Yu Y."/>
            <person name="Zhang B."/>
            <person name="Zhuang S."/>
            <person name="Wei H."/>
            <person name="Liu B."/>
            <person name="Lei M."/>
            <person name="Yu H."/>
            <person name="Li Y."/>
            <person name="Xu H."/>
            <person name="Wei S."/>
            <person name="He X."/>
            <person name="Fang L."/>
            <person name="Zhang Z."/>
            <person name="Zhang Y."/>
            <person name="Huang X."/>
            <person name="Su Z."/>
            <person name="Tong W."/>
            <person name="Li J."/>
            <person name="Tong Z."/>
            <person name="Li S."/>
            <person name="Ye J."/>
            <person name="Wang L."/>
            <person name="Fang L."/>
            <person name="Lei T."/>
            <person name="Chen C."/>
            <person name="Chen H."/>
            <person name="Xu Z."/>
            <person name="Li H."/>
            <person name="Huang H."/>
            <person name="Zhang F."/>
            <person name="Xu H."/>
            <person name="Li N."/>
            <person name="Zhao C."/>
            <person name="Li S."/>
            <person name="Dong L."/>
            <person name="Huang Y."/>
            <person name="Li L."/>
            <person name="Xi Y."/>
            <person name="Qi Q."/>
            <person name="Li W."/>
            <person name="Zhang B."/>
            <person name="Hu W."/>
            <person name="Zhang Y."/>
            <person name="Tian X."/>
            <person name="Jiao Y."/>
            <person name="Liang X."/>
            <person name="Jin J."/>
            <person name="Gao L."/>
            <person name="Zheng W."/>
            <person name="Hao B."/>
            <person name="Liu S."/>
            <person name="Wang W."/>
            <person name="Yuan L."/>
            <person name="Cao M."/>
            <person name="McDermott J."/>
            <person name="Samudrala R."/>
            <person name="Wang J."/>
            <person name="Wong G.K."/>
            <person name="Yang H."/>
        </authorList>
    </citation>
    <scope>NUCLEOTIDE SEQUENCE [LARGE SCALE GENOMIC DNA]</scope>
</reference>
<organism evidence="1">
    <name type="scientific">Oryza sativa subsp. japonica</name>
    <name type="common">Rice</name>
    <dbReference type="NCBI Taxonomy" id="39947"/>
    <lineage>
        <taxon>Eukaryota</taxon>
        <taxon>Viridiplantae</taxon>
        <taxon>Streptophyta</taxon>
        <taxon>Embryophyta</taxon>
        <taxon>Tracheophyta</taxon>
        <taxon>Spermatophyta</taxon>
        <taxon>Magnoliopsida</taxon>
        <taxon>Liliopsida</taxon>
        <taxon>Poales</taxon>
        <taxon>Poaceae</taxon>
        <taxon>BOP clade</taxon>
        <taxon>Oryzoideae</taxon>
        <taxon>Oryzeae</taxon>
        <taxon>Oryzinae</taxon>
        <taxon>Oryza</taxon>
        <taxon>Oryza sativa</taxon>
    </lineage>
</organism>
<reference evidence="1" key="2">
    <citation type="submission" date="2008-12" db="EMBL/GenBank/DDBJ databases">
        <title>Improved gene annotation of the rice (Oryza sativa) genomes.</title>
        <authorList>
            <person name="Wang J."/>
            <person name="Li R."/>
            <person name="Fan W."/>
            <person name="Huang Q."/>
            <person name="Zhang J."/>
            <person name="Zhou Y."/>
            <person name="Hu Y."/>
            <person name="Zi S."/>
            <person name="Li J."/>
            <person name="Ni P."/>
            <person name="Zheng H."/>
            <person name="Zhang Y."/>
            <person name="Zhao M."/>
            <person name="Hao Q."/>
            <person name="McDermott J."/>
            <person name="Samudrala R."/>
            <person name="Kristiansen K."/>
            <person name="Wong G.K.-S."/>
        </authorList>
    </citation>
    <scope>NUCLEOTIDE SEQUENCE</scope>
</reference>
<dbReference type="Proteomes" id="UP000007752">
    <property type="component" value="Chromosome 2"/>
</dbReference>
<proteinExistence type="predicted"/>
<dbReference type="EMBL" id="CM000139">
    <property type="protein sequence ID" value="EAZ22754.1"/>
    <property type="molecule type" value="Genomic_DNA"/>
</dbReference>
<sequence>MDHNALVYEYVGTEWNRLTKCITVNRKRNTQASPAAAGFGGGVGGVGGGIRLWPPLPPLPPPSAAAAGFGGNGGERQPDSFDIERLQLSAHTGRSVVGTMVEMCLRQSRCSEQIQHPEESRAAVDSVRERAKVLLVVDMGGSVERICGGNGCLFPCWRGRWSKRHVATACRRA</sequence>
<name>A3A615_ORYSJ</name>
<evidence type="ECO:0000313" key="1">
    <source>
        <dbReference type="EMBL" id="EAZ22754.1"/>
    </source>
</evidence>
<protein>
    <submittedName>
        <fullName evidence="1">Uncharacterized protein</fullName>
    </submittedName>
</protein>